<dbReference type="Proteomes" id="UP000477782">
    <property type="component" value="Unassembled WGS sequence"/>
</dbReference>
<dbReference type="NCBIfam" id="TIGR01549">
    <property type="entry name" value="HAD-SF-IA-v1"/>
    <property type="match status" value="1"/>
</dbReference>
<dbReference type="GO" id="GO:0046872">
    <property type="term" value="F:metal ion binding"/>
    <property type="evidence" value="ECO:0007669"/>
    <property type="project" value="UniProtKB-KW"/>
</dbReference>
<dbReference type="SFLD" id="SFLDS00003">
    <property type="entry name" value="Haloacid_Dehalogenase"/>
    <property type="match status" value="1"/>
</dbReference>
<reference evidence="12 13" key="1">
    <citation type="submission" date="2020-02" db="EMBL/GenBank/DDBJ databases">
        <authorList>
            <person name="Chen W.-M."/>
        </authorList>
    </citation>
    <scope>NUCLEOTIDE SEQUENCE [LARGE SCALE GENOMIC DNA]</scope>
    <source>
        <strain evidence="12 13">KMS-5</strain>
    </source>
</reference>
<dbReference type="InterPro" id="IPR023214">
    <property type="entry name" value="HAD_sf"/>
</dbReference>
<evidence type="ECO:0000313" key="13">
    <source>
        <dbReference type="Proteomes" id="UP000477782"/>
    </source>
</evidence>
<dbReference type="Pfam" id="PF13419">
    <property type="entry name" value="HAD_2"/>
    <property type="match status" value="1"/>
</dbReference>
<evidence type="ECO:0000256" key="6">
    <source>
        <dbReference type="ARBA" id="ARBA00022723"/>
    </source>
</evidence>
<dbReference type="UniPathway" id="UPA00865">
    <property type="reaction ID" value="UER00834"/>
</dbReference>
<comment type="cofactor">
    <cofactor evidence="2 10">
        <name>Mg(2+)</name>
        <dbReference type="ChEBI" id="CHEBI:18420"/>
    </cofactor>
</comment>
<keyword evidence="13" id="KW-1185">Reference proteome</keyword>
<dbReference type="SFLD" id="SFLDG01129">
    <property type="entry name" value="C1.5:_HAD__Beta-PGM__Phosphata"/>
    <property type="match status" value="1"/>
</dbReference>
<proteinExistence type="inferred from homology"/>
<dbReference type="GO" id="GO:0005829">
    <property type="term" value="C:cytosol"/>
    <property type="evidence" value="ECO:0007669"/>
    <property type="project" value="TreeGrafter"/>
</dbReference>
<feature type="region of interest" description="Disordered" evidence="11">
    <location>
        <begin position="14"/>
        <end position="36"/>
    </location>
</feature>
<dbReference type="InterPro" id="IPR036412">
    <property type="entry name" value="HAD-like_sf"/>
</dbReference>
<evidence type="ECO:0000256" key="3">
    <source>
        <dbReference type="ARBA" id="ARBA00004818"/>
    </source>
</evidence>
<evidence type="ECO:0000256" key="11">
    <source>
        <dbReference type="SAM" id="MobiDB-lite"/>
    </source>
</evidence>
<comment type="function">
    <text evidence="10">Specifically catalyzes the dephosphorylation of 2-phosphoglycolate. Is involved in the dissimilation of the intracellular 2-phosphoglycolate formed during the DNA repair of 3'-phosphoglycolate ends, a major class of DNA lesions induced by oxidative stress.</text>
</comment>
<protein>
    <recommendedName>
        <fullName evidence="5 10">Phosphoglycolate phosphatase</fullName>
        <shortName evidence="10">PGP</shortName>
        <shortName evidence="10">PGPase</shortName>
        <ecNumber evidence="5 10">3.1.3.18</ecNumber>
    </recommendedName>
</protein>
<dbReference type="GO" id="GO:0006281">
    <property type="term" value="P:DNA repair"/>
    <property type="evidence" value="ECO:0007669"/>
    <property type="project" value="TreeGrafter"/>
</dbReference>
<keyword evidence="7 10" id="KW-0378">Hydrolase</keyword>
<evidence type="ECO:0000256" key="10">
    <source>
        <dbReference type="HAMAP-Rule" id="MF_00495"/>
    </source>
</evidence>
<feature type="active site" description="Nucleophile" evidence="10">
    <location>
        <position position="51"/>
    </location>
</feature>
<organism evidence="12 13">
    <name type="scientific">Tabrizicola oligotrophica</name>
    <dbReference type="NCBI Taxonomy" id="2710650"/>
    <lineage>
        <taxon>Bacteria</taxon>
        <taxon>Pseudomonadati</taxon>
        <taxon>Pseudomonadota</taxon>
        <taxon>Alphaproteobacteria</taxon>
        <taxon>Rhodobacterales</taxon>
        <taxon>Paracoccaceae</taxon>
        <taxon>Tabrizicola</taxon>
    </lineage>
</organism>
<dbReference type="AlphaFoldDB" id="A0A6M0QXP8"/>
<gene>
    <name evidence="12" type="primary">gph</name>
    <name evidence="12" type="ORF">G4Z14_14400</name>
</gene>
<evidence type="ECO:0000256" key="7">
    <source>
        <dbReference type="ARBA" id="ARBA00022801"/>
    </source>
</evidence>
<dbReference type="PANTHER" id="PTHR43434">
    <property type="entry name" value="PHOSPHOGLYCOLATE PHOSPHATASE"/>
    <property type="match status" value="1"/>
</dbReference>
<evidence type="ECO:0000256" key="2">
    <source>
        <dbReference type="ARBA" id="ARBA00001946"/>
    </source>
</evidence>
<dbReference type="InterPro" id="IPR041492">
    <property type="entry name" value="HAD_2"/>
</dbReference>
<evidence type="ECO:0000256" key="8">
    <source>
        <dbReference type="ARBA" id="ARBA00022842"/>
    </source>
</evidence>
<dbReference type="EMBL" id="JAAIVJ010000009">
    <property type="protein sequence ID" value="NEY91493.1"/>
    <property type="molecule type" value="Genomic_DNA"/>
</dbReference>
<dbReference type="GO" id="GO:0005975">
    <property type="term" value="P:carbohydrate metabolic process"/>
    <property type="evidence" value="ECO:0007669"/>
    <property type="project" value="InterPro"/>
</dbReference>
<comment type="catalytic activity">
    <reaction evidence="1 10">
        <text>2-phosphoglycolate + H2O = glycolate + phosphate</text>
        <dbReference type="Rhea" id="RHEA:14369"/>
        <dbReference type="ChEBI" id="CHEBI:15377"/>
        <dbReference type="ChEBI" id="CHEBI:29805"/>
        <dbReference type="ChEBI" id="CHEBI:43474"/>
        <dbReference type="ChEBI" id="CHEBI:58033"/>
        <dbReference type="EC" id="3.1.3.18"/>
    </reaction>
</comment>
<comment type="caution">
    <text evidence="12">The sequence shown here is derived from an EMBL/GenBank/DDBJ whole genome shotgun (WGS) entry which is preliminary data.</text>
</comment>
<evidence type="ECO:0000256" key="9">
    <source>
        <dbReference type="ARBA" id="ARBA00023277"/>
    </source>
</evidence>
<dbReference type="InterPro" id="IPR050155">
    <property type="entry name" value="HAD-like_hydrolase_sf"/>
</dbReference>
<keyword evidence="6 10" id="KW-0479">Metal-binding</keyword>
<feature type="binding site" evidence="10">
    <location>
        <position position="210"/>
    </location>
    <ligand>
        <name>Mg(2+)</name>
        <dbReference type="ChEBI" id="CHEBI:18420"/>
    </ligand>
</feature>
<dbReference type="PANTHER" id="PTHR43434:SF1">
    <property type="entry name" value="PHOSPHOGLYCOLATE PHOSPHATASE"/>
    <property type="match status" value="1"/>
</dbReference>
<evidence type="ECO:0000256" key="1">
    <source>
        <dbReference type="ARBA" id="ARBA00000830"/>
    </source>
</evidence>
<evidence type="ECO:0000256" key="4">
    <source>
        <dbReference type="ARBA" id="ARBA00006171"/>
    </source>
</evidence>
<dbReference type="HAMAP" id="MF_00495">
    <property type="entry name" value="GPH_hydrolase_bact"/>
    <property type="match status" value="1"/>
</dbReference>
<dbReference type="GO" id="GO:0008967">
    <property type="term" value="F:phosphoglycolate phosphatase activity"/>
    <property type="evidence" value="ECO:0007669"/>
    <property type="project" value="UniProtKB-UniRule"/>
</dbReference>
<accession>A0A6M0QXP8</accession>
<comment type="similarity">
    <text evidence="4 10">Belongs to the HAD-like hydrolase superfamily. CbbY/CbbZ/Gph/YieH family.</text>
</comment>
<dbReference type="InterPro" id="IPR023198">
    <property type="entry name" value="PGP-like_dom2"/>
</dbReference>
<comment type="pathway">
    <text evidence="3 10">Organic acid metabolism; glycolate biosynthesis; glycolate from 2-phosphoglycolate: step 1/1.</text>
</comment>
<evidence type="ECO:0000313" key="12">
    <source>
        <dbReference type="EMBL" id="NEY91493.1"/>
    </source>
</evidence>
<dbReference type="EC" id="3.1.3.18" evidence="5 10"/>
<dbReference type="SUPFAM" id="SSF56784">
    <property type="entry name" value="HAD-like"/>
    <property type="match status" value="1"/>
</dbReference>
<name>A0A6M0QXP8_9RHOB</name>
<dbReference type="Gene3D" id="1.10.150.240">
    <property type="entry name" value="Putative phosphatase, domain 2"/>
    <property type="match status" value="1"/>
</dbReference>
<dbReference type="InterPro" id="IPR006439">
    <property type="entry name" value="HAD-SF_hydro_IA"/>
</dbReference>
<feature type="binding site" evidence="10">
    <location>
        <position position="51"/>
    </location>
    <ligand>
        <name>Mg(2+)</name>
        <dbReference type="ChEBI" id="CHEBI:18420"/>
    </ligand>
</feature>
<dbReference type="NCBIfam" id="TIGR01449">
    <property type="entry name" value="PGP_bact"/>
    <property type="match status" value="1"/>
</dbReference>
<dbReference type="InterPro" id="IPR037512">
    <property type="entry name" value="PGPase_prok"/>
</dbReference>
<sequence length="260" mass="28001">MCWWPDRRCSRAARSPTPALTARTSAPSALRPRPRVADPLPRLDTVAVIFDLDGTLIDSAADIHATANRVMGEMGHAALSRAEVQAYVGKGVPNLVARLLEHHGQDPAGPLLAPTIARFEAEYLTAHSQTRPYPGVLPALERLAGDGAALGLCTNKPLAPARAVMDHLGLTRHFAAILGGDSLPLRKPDPEHLHATARALDRRKVIFVGDSEVDADTAAAARVPFLLFTEGYRKSPVDRIAHTAAFADWSHLPRLVTDLL</sequence>
<keyword evidence="8 10" id="KW-0460">Magnesium</keyword>
<feature type="binding site" evidence="10">
    <location>
        <position position="53"/>
    </location>
    <ligand>
        <name>Mg(2+)</name>
        <dbReference type="ChEBI" id="CHEBI:18420"/>
    </ligand>
</feature>
<dbReference type="GO" id="GO:0046295">
    <property type="term" value="P:glycolate biosynthetic process"/>
    <property type="evidence" value="ECO:0007669"/>
    <property type="project" value="UniProtKB-UniRule"/>
</dbReference>
<dbReference type="Gene3D" id="3.40.50.1000">
    <property type="entry name" value="HAD superfamily/HAD-like"/>
    <property type="match status" value="1"/>
</dbReference>
<evidence type="ECO:0000256" key="5">
    <source>
        <dbReference type="ARBA" id="ARBA00013078"/>
    </source>
</evidence>
<keyword evidence="9 10" id="KW-0119">Carbohydrate metabolism</keyword>